<dbReference type="InterPro" id="IPR036287">
    <property type="entry name" value="Rv1873-like_sf"/>
</dbReference>
<dbReference type="SUPFAM" id="SSF140736">
    <property type="entry name" value="Rv1873-like"/>
    <property type="match status" value="1"/>
</dbReference>
<dbReference type="Proteomes" id="UP001295423">
    <property type="component" value="Unassembled WGS sequence"/>
</dbReference>
<gene>
    <name evidence="2" type="ORF">CYCCA115_LOCUS21619</name>
</gene>
<reference evidence="2" key="1">
    <citation type="submission" date="2023-08" db="EMBL/GenBank/DDBJ databases">
        <authorList>
            <person name="Audoor S."/>
            <person name="Bilcke G."/>
        </authorList>
    </citation>
    <scope>NUCLEOTIDE SEQUENCE</scope>
</reference>
<dbReference type="Gene3D" id="1.25.40.380">
    <property type="entry name" value="Protein of unknown function DUF1810"/>
    <property type="match status" value="1"/>
</dbReference>
<dbReference type="EMBL" id="CAKOGP040002247">
    <property type="protein sequence ID" value="CAJ1966035.1"/>
    <property type="molecule type" value="Genomic_DNA"/>
</dbReference>
<dbReference type="AlphaFoldDB" id="A0AAD2G8V3"/>
<evidence type="ECO:0000256" key="1">
    <source>
        <dbReference type="SAM" id="MobiDB-lite"/>
    </source>
</evidence>
<proteinExistence type="predicted"/>
<evidence type="ECO:0000313" key="2">
    <source>
        <dbReference type="EMBL" id="CAJ1966035.1"/>
    </source>
</evidence>
<evidence type="ECO:0000313" key="3">
    <source>
        <dbReference type="Proteomes" id="UP001295423"/>
    </source>
</evidence>
<organism evidence="2 3">
    <name type="scientific">Cylindrotheca closterium</name>
    <dbReference type="NCBI Taxonomy" id="2856"/>
    <lineage>
        <taxon>Eukaryota</taxon>
        <taxon>Sar</taxon>
        <taxon>Stramenopiles</taxon>
        <taxon>Ochrophyta</taxon>
        <taxon>Bacillariophyta</taxon>
        <taxon>Bacillariophyceae</taxon>
        <taxon>Bacillariophycidae</taxon>
        <taxon>Bacillariales</taxon>
        <taxon>Bacillariaceae</taxon>
        <taxon>Cylindrotheca</taxon>
    </lineage>
</organism>
<name>A0AAD2G8V3_9STRA</name>
<keyword evidence="3" id="KW-1185">Reference proteome</keyword>
<dbReference type="Pfam" id="PF08837">
    <property type="entry name" value="DUF1810"/>
    <property type="match status" value="1"/>
</dbReference>
<comment type="caution">
    <text evidence="2">The sequence shown here is derived from an EMBL/GenBank/DDBJ whole genome shotgun (WGS) entry which is preliminary data.</text>
</comment>
<accession>A0AAD2G8V3</accession>
<feature type="region of interest" description="Disordered" evidence="1">
    <location>
        <begin position="1"/>
        <end position="48"/>
    </location>
</feature>
<sequence length="194" mass="22126">MRRKRTSDSDDSLSNNSSSNSSASQSGKNSQNSNPGDSSVSKDHQQSDPHDLIERFVMNQKARFPHAIAEIKQGKKRTHWLWFILPTPPYIVDGKERGSEMNRYFALRGDAPQAYLKVDALRYNYLEICRAMECQLKFGNTFRNMFGPYDCPKVISSLNMFNETALQMKDDELATVCSSLLSMDKKKNPNSTKR</sequence>
<dbReference type="InterPro" id="IPR014937">
    <property type="entry name" value="DUF1810"/>
</dbReference>
<evidence type="ECO:0008006" key="4">
    <source>
        <dbReference type="Google" id="ProtNLM"/>
    </source>
</evidence>
<protein>
    <recommendedName>
        <fullName evidence="4">DUF1810 domain-containing protein</fullName>
    </recommendedName>
</protein>
<feature type="compositionally biased region" description="Low complexity" evidence="1">
    <location>
        <begin position="12"/>
        <end position="34"/>
    </location>
</feature>